<dbReference type="Pfam" id="PF00072">
    <property type="entry name" value="Response_reg"/>
    <property type="match status" value="1"/>
</dbReference>
<evidence type="ECO:0000313" key="7">
    <source>
        <dbReference type="EMBL" id="KAJ0981240.1"/>
    </source>
</evidence>
<dbReference type="OrthoDB" id="779901at2759"/>
<dbReference type="EC" id="2.7.13.3" evidence="2"/>
<evidence type="ECO:0000259" key="6">
    <source>
        <dbReference type="PROSITE" id="PS50110"/>
    </source>
</evidence>
<evidence type="ECO:0000256" key="5">
    <source>
        <dbReference type="PROSITE-ProRule" id="PRU00169"/>
    </source>
</evidence>
<feature type="modified residue" description="4-aspartylphosphate" evidence="5">
    <location>
        <position position="46"/>
    </location>
</feature>
<evidence type="ECO:0000313" key="8">
    <source>
        <dbReference type="Proteomes" id="UP001085076"/>
    </source>
</evidence>
<dbReference type="Proteomes" id="UP001085076">
    <property type="component" value="Miscellaneous, Linkage group lg02"/>
</dbReference>
<dbReference type="PROSITE" id="PS50110">
    <property type="entry name" value="RESPONSE_REGULATORY"/>
    <property type="match status" value="1"/>
</dbReference>
<evidence type="ECO:0000256" key="2">
    <source>
        <dbReference type="ARBA" id="ARBA00012438"/>
    </source>
</evidence>
<keyword evidence="8" id="KW-1185">Reference proteome</keyword>
<evidence type="ECO:0000256" key="1">
    <source>
        <dbReference type="ARBA" id="ARBA00000085"/>
    </source>
</evidence>
<dbReference type="GO" id="GO:0000160">
    <property type="term" value="P:phosphorelay signal transduction system"/>
    <property type="evidence" value="ECO:0007669"/>
    <property type="project" value="UniProtKB-KW"/>
</dbReference>
<reference evidence="7" key="2">
    <citation type="journal article" date="2022" name="Hortic Res">
        <title>The genome of Dioscorea zingiberensis sheds light on the biosynthesis, origin and evolution of the medicinally important diosgenin saponins.</title>
        <authorList>
            <person name="Li Y."/>
            <person name="Tan C."/>
            <person name="Li Z."/>
            <person name="Guo J."/>
            <person name="Li S."/>
            <person name="Chen X."/>
            <person name="Wang C."/>
            <person name="Dai X."/>
            <person name="Yang H."/>
            <person name="Song W."/>
            <person name="Hou L."/>
            <person name="Xu J."/>
            <person name="Tong Z."/>
            <person name="Xu A."/>
            <person name="Yuan X."/>
            <person name="Wang W."/>
            <person name="Yang Q."/>
            <person name="Chen L."/>
            <person name="Sun Z."/>
            <person name="Wang K."/>
            <person name="Pan B."/>
            <person name="Chen J."/>
            <person name="Bao Y."/>
            <person name="Liu F."/>
            <person name="Qi X."/>
            <person name="Gang D.R."/>
            <person name="Wen J."/>
            <person name="Li J."/>
        </authorList>
    </citation>
    <scope>NUCLEOTIDE SEQUENCE</scope>
    <source>
        <strain evidence="7">Dzin_1.0</strain>
    </source>
</reference>
<comment type="caution">
    <text evidence="7">The sequence shown here is derived from an EMBL/GenBank/DDBJ whole genome shotgun (WGS) entry which is preliminary data.</text>
</comment>
<accession>A0A9D5HLJ0</accession>
<keyword evidence="4" id="KW-0902">Two-component regulatory system</keyword>
<reference evidence="7" key="1">
    <citation type="submission" date="2021-03" db="EMBL/GenBank/DDBJ databases">
        <authorList>
            <person name="Li Z."/>
            <person name="Yang C."/>
        </authorList>
    </citation>
    <scope>NUCLEOTIDE SEQUENCE</scope>
    <source>
        <strain evidence="7">Dzin_1.0</strain>
        <tissue evidence="7">Leaf</tissue>
    </source>
</reference>
<dbReference type="InterPro" id="IPR011006">
    <property type="entry name" value="CheY-like_superfamily"/>
</dbReference>
<dbReference type="AlphaFoldDB" id="A0A9D5HLJ0"/>
<protein>
    <recommendedName>
        <fullName evidence="2">histidine kinase</fullName>
        <ecNumber evidence="2">2.7.13.3</ecNumber>
    </recommendedName>
</protein>
<comment type="catalytic activity">
    <reaction evidence="1">
        <text>ATP + protein L-histidine = ADP + protein N-phospho-L-histidine.</text>
        <dbReference type="EC" id="2.7.13.3"/>
    </reaction>
</comment>
<dbReference type="Gene3D" id="3.40.50.2300">
    <property type="match status" value="1"/>
</dbReference>
<gene>
    <name evidence="7" type="ORF">J5N97_009495</name>
</gene>
<evidence type="ECO:0000256" key="4">
    <source>
        <dbReference type="ARBA" id="ARBA00023012"/>
    </source>
</evidence>
<evidence type="ECO:0000256" key="3">
    <source>
        <dbReference type="ARBA" id="ARBA00022553"/>
    </source>
</evidence>
<dbReference type="SUPFAM" id="SSF52172">
    <property type="entry name" value="CheY-like"/>
    <property type="match status" value="1"/>
</dbReference>
<dbReference type="EMBL" id="JAGGNH010000002">
    <property type="protein sequence ID" value="KAJ0981240.1"/>
    <property type="molecule type" value="Genomic_DNA"/>
</dbReference>
<feature type="domain" description="Response regulatory" evidence="6">
    <location>
        <begin position="1"/>
        <end position="98"/>
    </location>
</feature>
<sequence>MRSSLILRVAAGALKKYVANVAYAESGKDALSLLQLPHKFDACFMDVQMPEMDGLEATRQIHLMESKANEEGRNEGSEKADWHLPVLAMTADVIQATY</sequence>
<keyword evidence="3 5" id="KW-0597">Phosphoprotein</keyword>
<dbReference type="GO" id="GO:0004673">
    <property type="term" value="F:protein histidine kinase activity"/>
    <property type="evidence" value="ECO:0007669"/>
    <property type="project" value="UniProtKB-EC"/>
</dbReference>
<name>A0A9D5HLJ0_9LILI</name>
<proteinExistence type="predicted"/>
<dbReference type="PANTHER" id="PTHR43719">
    <property type="entry name" value="TWO-COMPONENT HISTIDINE KINASE"/>
    <property type="match status" value="1"/>
</dbReference>
<organism evidence="7 8">
    <name type="scientific">Dioscorea zingiberensis</name>
    <dbReference type="NCBI Taxonomy" id="325984"/>
    <lineage>
        <taxon>Eukaryota</taxon>
        <taxon>Viridiplantae</taxon>
        <taxon>Streptophyta</taxon>
        <taxon>Embryophyta</taxon>
        <taxon>Tracheophyta</taxon>
        <taxon>Spermatophyta</taxon>
        <taxon>Magnoliopsida</taxon>
        <taxon>Liliopsida</taxon>
        <taxon>Dioscoreales</taxon>
        <taxon>Dioscoreaceae</taxon>
        <taxon>Dioscorea</taxon>
    </lineage>
</organism>
<dbReference type="GO" id="GO:0005634">
    <property type="term" value="C:nucleus"/>
    <property type="evidence" value="ECO:0007669"/>
    <property type="project" value="TreeGrafter"/>
</dbReference>
<dbReference type="InterPro" id="IPR001789">
    <property type="entry name" value="Sig_transdc_resp-reg_receiver"/>
</dbReference>
<dbReference type="PANTHER" id="PTHR43719:SF51">
    <property type="entry name" value="HISTIDINE KINASE 4"/>
    <property type="match status" value="1"/>
</dbReference>
<dbReference type="CDD" id="cd17546">
    <property type="entry name" value="REC_hyHK_CKI1_RcsC-like"/>
    <property type="match status" value="1"/>
</dbReference>
<dbReference type="InterPro" id="IPR050956">
    <property type="entry name" value="2C_system_His_kinase"/>
</dbReference>